<feature type="domain" description="PhoU" evidence="8">
    <location>
        <begin position="121"/>
        <end position="206"/>
    </location>
</feature>
<dbReference type="PANTHER" id="PTHR42930:SF3">
    <property type="entry name" value="PHOSPHATE-SPECIFIC TRANSPORT SYSTEM ACCESSORY PROTEIN PHOU"/>
    <property type="match status" value="1"/>
</dbReference>
<evidence type="ECO:0000256" key="5">
    <source>
        <dbReference type="ARBA" id="ARBA00022490"/>
    </source>
</evidence>
<dbReference type="EMBL" id="FQXM01000029">
    <property type="protein sequence ID" value="SHH98840.1"/>
    <property type="molecule type" value="Genomic_DNA"/>
</dbReference>
<accession>A0A1M5XG88</accession>
<dbReference type="STRING" id="1121316.SAMN02745207_03627"/>
<evidence type="ECO:0000256" key="3">
    <source>
        <dbReference type="ARBA" id="ARBA00011738"/>
    </source>
</evidence>
<evidence type="ECO:0000256" key="2">
    <source>
        <dbReference type="ARBA" id="ARBA00008107"/>
    </source>
</evidence>
<dbReference type="InterPro" id="IPR028366">
    <property type="entry name" value="PhoU"/>
</dbReference>
<comment type="subunit">
    <text evidence="3 7">Homodimer.</text>
</comment>
<keyword evidence="6 7" id="KW-0592">Phosphate transport</keyword>
<dbReference type="AlphaFoldDB" id="A0A1M5XG88"/>
<dbReference type="SUPFAM" id="SSF109755">
    <property type="entry name" value="PhoU-like"/>
    <property type="match status" value="1"/>
</dbReference>
<dbReference type="InterPro" id="IPR038078">
    <property type="entry name" value="PhoU-like_sf"/>
</dbReference>
<evidence type="ECO:0000256" key="1">
    <source>
        <dbReference type="ARBA" id="ARBA00004496"/>
    </source>
</evidence>
<evidence type="ECO:0000256" key="4">
    <source>
        <dbReference type="ARBA" id="ARBA00022448"/>
    </source>
</evidence>
<dbReference type="Gene3D" id="1.20.58.220">
    <property type="entry name" value="Phosphate transport system protein phou homolog 2, domain 2"/>
    <property type="match status" value="1"/>
</dbReference>
<keyword evidence="10" id="KW-1185">Reference proteome</keyword>
<evidence type="ECO:0000256" key="6">
    <source>
        <dbReference type="ARBA" id="ARBA00022592"/>
    </source>
</evidence>
<sequence length="215" mass="24938">MNTRIAFEKELKEIHNGLLKMGKIIEESIDETIEALVNQNEELAKRVIEKDDIIDKMELDLEAECIKIIALQQPIATDLRSIASGLKIITDLERIADHCSDISKYTLKLCKENYRKPLVDIPKMAKQVKKMVGETIESYIDLDVEKAKQIKREDDVVDAYFHDLVEEINEFMKEDKEYIYQGTCLLFIIKYLERMADHATNICGWIIYNVTGVHK</sequence>
<reference evidence="9 10" key="1">
    <citation type="submission" date="2016-11" db="EMBL/GenBank/DDBJ databases">
        <authorList>
            <person name="Jaros S."/>
            <person name="Januszkiewicz K."/>
            <person name="Wedrychowicz H."/>
        </authorList>
    </citation>
    <scope>NUCLEOTIDE SEQUENCE [LARGE SCALE GENOMIC DNA]</scope>
    <source>
        <strain evidence="9 10">DSM 8605</strain>
    </source>
</reference>
<dbReference type="FunFam" id="1.20.58.220:FF:000004">
    <property type="entry name" value="Phosphate-specific transport system accessory protein PhoU"/>
    <property type="match status" value="1"/>
</dbReference>
<gene>
    <name evidence="9" type="ORF">SAMN02745207_03627</name>
</gene>
<dbReference type="GO" id="GO:0030643">
    <property type="term" value="P:intracellular phosphate ion homeostasis"/>
    <property type="evidence" value="ECO:0007669"/>
    <property type="project" value="InterPro"/>
</dbReference>
<dbReference type="RefSeq" id="WP_073340321.1">
    <property type="nucleotide sequence ID" value="NZ_FQXM01000029.1"/>
</dbReference>
<comment type="function">
    <text evidence="7">Plays a role in the regulation of phosphate uptake.</text>
</comment>
<dbReference type="InterPro" id="IPR026022">
    <property type="entry name" value="PhoU_dom"/>
</dbReference>
<dbReference type="OrthoDB" id="9814256at2"/>
<name>A0A1M5XG88_9CLOT</name>
<evidence type="ECO:0000313" key="9">
    <source>
        <dbReference type="EMBL" id="SHH98840.1"/>
    </source>
</evidence>
<dbReference type="Proteomes" id="UP000184447">
    <property type="component" value="Unassembled WGS sequence"/>
</dbReference>
<organism evidence="9 10">
    <name type="scientific">Clostridium grantii DSM 8605</name>
    <dbReference type="NCBI Taxonomy" id="1121316"/>
    <lineage>
        <taxon>Bacteria</taxon>
        <taxon>Bacillati</taxon>
        <taxon>Bacillota</taxon>
        <taxon>Clostridia</taxon>
        <taxon>Eubacteriales</taxon>
        <taxon>Clostridiaceae</taxon>
        <taxon>Clostridium</taxon>
    </lineage>
</organism>
<proteinExistence type="inferred from homology"/>
<comment type="subcellular location">
    <subcellularLocation>
        <location evidence="1 7">Cytoplasm</location>
    </subcellularLocation>
</comment>
<dbReference type="PANTHER" id="PTHR42930">
    <property type="entry name" value="PHOSPHATE-SPECIFIC TRANSPORT SYSTEM ACCESSORY PROTEIN PHOU"/>
    <property type="match status" value="1"/>
</dbReference>
<dbReference type="PIRSF" id="PIRSF003107">
    <property type="entry name" value="PhoU"/>
    <property type="match status" value="1"/>
</dbReference>
<keyword evidence="4 7" id="KW-0813">Transport</keyword>
<evidence type="ECO:0000256" key="7">
    <source>
        <dbReference type="PIRNR" id="PIRNR003107"/>
    </source>
</evidence>
<keyword evidence="5 7" id="KW-0963">Cytoplasm</keyword>
<dbReference type="Pfam" id="PF01895">
    <property type="entry name" value="PhoU"/>
    <property type="match status" value="2"/>
</dbReference>
<evidence type="ECO:0000313" key="10">
    <source>
        <dbReference type="Proteomes" id="UP000184447"/>
    </source>
</evidence>
<evidence type="ECO:0000259" key="8">
    <source>
        <dbReference type="Pfam" id="PF01895"/>
    </source>
</evidence>
<dbReference type="GO" id="GO:0006817">
    <property type="term" value="P:phosphate ion transport"/>
    <property type="evidence" value="ECO:0007669"/>
    <property type="project" value="UniProtKB-KW"/>
</dbReference>
<protein>
    <recommendedName>
        <fullName evidence="7">Phosphate-specific transport system accessory protein PhoU</fullName>
    </recommendedName>
</protein>
<dbReference type="NCBIfam" id="TIGR02135">
    <property type="entry name" value="phoU_full"/>
    <property type="match status" value="1"/>
</dbReference>
<feature type="domain" description="PhoU" evidence="8">
    <location>
        <begin position="18"/>
        <end position="105"/>
    </location>
</feature>
<dbReference type="GO" id="GO:0005737">
    <property type="term" value="C:cytoplasm"/>
    <property type="evidence" value="ECO:0007669"/>
    <property type="project" value="UniProtKB-SubCell"/>
</dbReference>
<comment type="similarity">
    <text evidence="2 7">Belongs to the PhoU family.</text>
</comment>
<dbReference type="GO" id="GO:0045936">
    <property type="term" value="P:negative regulation of phosphate metabolic process"/>
    <property type="evidence" value="ECO:0007669"/>
    <property type="project" value="InterPro"/>
</dbReference>